<evidence type="ECO:0000256" key="9">
    <source>
        <dbReference type="ARBA" id="ARBA00023002"/>
    </source>
</evidence>
<evidence type="ECO:0000256" key="2">
    <source>
        <dbReference type="ARBA" id="ARBA00001966"/>
    </source>
</evidence>
<evidence type="ECO:0000313" key="15">
    <source>
        <dbReference type="EMBL" id="MDQ0557357.1"/>
    </source>
</evidence>
<comment type="subunit">
    <text evidence="5">Heterodimer of a large and a small subunit.</text>
</comment>
<reference evidence="15 16" key="1">
    <citation type="submission" date="2023-07" db="EMBL/GenBank/DDBJ databases">
        <title>Genomic Encyclopedia of Type Strains, Phase IV (KMG-IV): sequencing the most valuable type-strain genomes for metagenomic binning, comparative biology and taxonomic classification.</title>
        <authorList>
            <person name="Goeker M."/>
        </authorList>
    </citation>
    <scope>NUCLEOTIDE SEQUENCE [LARGE SCALE GENOMIC DNA]</scope>
    <source>
        <strain evidence="15 16">DSM 15049</strain>
    </source>
</reference>
<gene>
    <name evidence="15" type="ORF">QOZ92_002483</name>
</gene>
<evidence type="ECO:0000256" key="12">
    <source>
        <dbReference type="ARBA" id="ARBA00023291"/>
    </source>
</evidence>
<evidence type="ECO:0000256" key="1">
    <source>
        <dbReference type="ARBA" id="ARBA00001927"/>
    </source>
</evidence>
<comment type="cofactor">
    <cofactor evidence="1">
        <name>[3Fe-4S] cluster</name>
        <dbReference type="ChEBI" id="CHEBI:21137"/>
    </cofactor>
</comment>
<feature type="domain" description="Cytochrome-c3 hydrogenase C-terminal" evidence="14">
    <location>
        <begin position="208"/>
        <end position="285"/>
    </location>
</feature>
<evidence type="ECO:0000256" key="11">
    <source>
        <dbReference type="ARBA" id="ARBA00023014"/>
    </source>
</evidence>
<evidence type="ECO:0000259" key="14">
    <source>
        <dbReference type="Pfam" id="PF14720"/>
    </source>
</evidence>
<protein>
    <submittedName>
        <fullName evidence="15">Hydrogenase small subunit</fullName>
        <ecNumber evidence="15">1.12.99.6</ecNumber>
    </submittedName>
</protein>
<comment type="similarity">
    <text evidence="4">Belongs to the [NiFe]/[NiFeSe] hydrogenase small subunit family.</text>
</comment>
<evidence type="ECO:0000256" key="5">
    <source>
        <dbReference type="ARBA" id="ARBA00011771"/>
    </source>
</evidence>
<evidence type="ECO:0000256" key="7">
    <source>
        <dbReference type="ARBA" id="ARBA00022723"/>
    </source>
</evidence>
<evidence type="ECO:0000256" key="8">
    <source>
        <dbReference type="ARBA" id="ARBA00022729"/>
    </source>
</evidence>
<dbReference type="Proteomes" id="UP001232584">
    <property type="component" value="Unassembled WGS sequence"/>
</dbReference>
<dbReference type="InterPro" id="IPR037148">
    <property type="entry name" value="NiFe-Hase_small_C_sf"/>
</dbReference>
<dbReference type="Pfam" id="PF01058">
    <property type="entry name" value="Oxidored_q6"/>
    <property type="match status" value="1"/>
</dbReference>
<evidence type="ECO:0000256" key="6">
    <source>
        <dbReference type="ARBA" id="ARBA00022485"/>
    </source>
</evidence>
<keyword evidence="11" id="KW-0411">Iron-sulfur</keyword>
<dbReference type="InterPro" id="IPR001821">
    <property type="entry name" value="NiFe_hydrogenase_ssu"/>
</dbReference>
<dbReference type="Gene3D" id="4.10.480.10">
    <property type="entry name" value="Cytochrome-c3 hydrogenase, C-terminal domain"/>
    <property type="match status" value="1"/>
</dbReference>
<dbReference type="RefSeq" id="WP_307508248.1">
    <property type="nucleotide sequence ID" value="NZ_BAAACE010000005.1"/>
</dbReference>
<dbReference type="InterPro" id="IPR027394">
    <property type="entry name" value="Cytochrome-c3_hydrogenase_C"/>
</dbReference>
<dbReference type="InterPro" id="IPR006137">
    <property type="entry name" value="NADH_UbQ_OxRdtase-like_20kDa"/>
</dbReference>
<sequence>MKCRVRESKKNMPITMANVAINKIRKENIKKPNCIWLEASGCFGEVITLLNGEDPDVMYFLTEMVNMNFFNTIMADQGEKAYERILKTLDSKEDLILIVCGAIPLKENFSILATYKGEKISALKLLKKIAPKSKYIISVGTCACYGGPTAARPNISNSVDVSKALGSKSVIRIPGCPANPIWILGTLGYIISFGRPELDSQQRPIAFFSTTIHDNCPRRYFFDNEIFATKLGDKECMYKLGCRGPITKTLCPQHRWNQSDNWPIGDNTTCIGCASSGFPDEMEPFTNY</sequence>
<keyword evidence="16" id="KW-1185">Reference proteome</keyword>
<dbReference type="Gene3D" id="3.40.50.700">
    <property type="entry name" value="NADH:ubiquinone oxidoreductase-like, 20kDa subunit"/>
    <property type="match status" value="1"/>
</dbReference>
<feature type="domain" description="NADH:ubiquinone oxidoreductase-like 20kDa subunit" evidence="13">
    <location>
        <begin position="42"/>
        <end position="188"/>
    </location>
</feature>
<keyword evidence="12" id="KW-0003">3Fe-4S</keyword>
<comment type="caution">
    <text evidence="15">The sequence shown here is derived from an EMBL/GenBank/DDBJ whole genome shotgun (WGS) entry which is preliminary data.</text>
</comment>
<evidence type="ECO:0000256" key="10">
    <source>
        <dbReference type="ARBA" id="ARBA00023004"/>
    </source>
</evidence>
<keyword evidence="10" id="KW-0408">Iron</keyword>
<proteinExistence type="inferred from homology"/>
<dbReference type="Pfam" id="PF14720">
    <property type="entry name" value="NiFe_hyd_SSU_C"/>
    <property type="match status" value="1"/>
</dbReference>
<dbReference type="PIRSF" id="PIRSF000310">
    <property type="entry name" value="NiFe_hyd_ssu"/>
    <property type="match status" value="1"/>
</dbReference>
<dbReference type="PANTHER" id="PTHR30013">
    <property type="entry name" value="NIFE / NIFESE HYDROGENASE SMALL SUBUNIT FAMILY MEMBER"/>
    <property type="match status" value="1"/>
</dbReference>
<dbReference type="InterPro" id="IPR037024">
    <property type="entry name" value="NiFe_Hase_small_N_sf"/>
</dbReference>
<dbReference type="PRINTS" id="PR00614">
    <property type="entry name" value="NIHGNASESMLL"/>
</dbReference>
<dbReference type="EMBL" id="JAUSWG010000010">
    <property type="protein sequence ID" value="MDQ0557357.1"/>
    <property type="molecule type" value="Genomic_DNA"/>
</dbReference>
<name>A0ABU0N2G7_9FIRM</name>
<comment type="cofactor">
    <cofactor evidence="2">
        <name>[4Fe-4S] cluster</name>
        <dbReference type="ChEBI" id="CHEBI:49883"/>
    </cofactor>
</comment>
<keyword evidence="8" id="KW-0732">Signal</keyword>
<dbReference type="GO" id="GO:0033748">
    <property type="term" value="F:hydrogenase (acceptor) activity"/>
    <property type="evidence" value="ECO:0007669"/>
    <property type="project" value="UniProtKB-EC"/>
</dbReference>
<dbReference type="PANTHER" id="PTHR30013:SF7">
    <property type="entry name" value="HYDROGENASE-2 SMALL CHAIN"/>
    <property type="match status" value="1"/>
</dbReference>
<keyword evidence="9 15" id="KW-0560">Oxidoreductase</keyword>
<keyword evidence="7" id="KW-0479">Metal-binding</keyword>
<evidence type="ECO:0000313" key="16">
    <source>
        <dbReference type="Proteomes" id="UP001232584"/>
    </source>
</evidence>
<keyword evidence="6" id="KW-0004">4Fe-4S</keyword>
<evidence type="ECO:0000256" key="4">
    <source>
        <dbReference type="ARBA" id="ARBA00006605"/>
    </source>
</evidence>
<dbReference type="EC" id="1.12.99.6" evidence="15"/>
<evidence type="ECO:0000259" key="13">
    <source>
        <dbReference type="Pfam" id="PF01058"/>
    </source>
</evidence>
<evidence type="ECO:0000256" key="3">
    <source>
        <dbReference type="ARBA" id="ARBA00004196"/>
    </source>
</evidence>
<comment type="subcellular location">
    <subcellularLocation>
        <location evidence="3">Cell envelope</location>
    </subcellularLocation>
</comment>
<dbReference type="NCBIfam" id="TIGR00391">
    <property type="entry name" value="hydA"/>
    <property type="match status" value="1"/>
</dbReference>
<organism evidence="15 16">
    <name type="scientific">Paraclostridium ghonii</name>
    <dbReference type="NCBI Taxonomy" id="29358"/>
    <lineage>
        <taxon>Bacteria</taxon>
        <taxon>Bacillati</taxon>
        <taxon>Bacillota</taxon>
        <taxon>Clostridia</taxon>
        <taxon>Peptostreptococcales</taxon>
        <taxon>Peptostreptococcaceae</taxon>
        <taxon>Paraclostridium</taxon>
    </lineage>
</organism>
<dbReference type="SUPFAM" id="SSF56770">
    <property type="entry name" value="HydA/Nqo6-like"/>
    <property type="match status" value="1"/>
</dbReference>
<accession>A0ABU0N2G7</accession>